<protein>
    <recommendedName>
        <fullName evidence="5">DUF1302 domain-containing protein</fullName>
    </recommendedName>
</protein>
<reference evidence="4" key="1">
    <citation type="journal article" date="2014" name="Genome Announc.">
        <title>Complete Genome Sequence of the Highly Transformable Pseudomonas stutzeri Strain 28a24.</title>
        <authorList>
            <person name="Smith B.A."/>
            <person name="Dougherty K.M."/>
            <person name="Baltrus D.A."/>
        </authorList>
    </citation>
    <scope>NUCLEOTIDE SEQUENCE [LARGE SCALE GENOMIC DNA]</scope>
    <source>
        <strain evidence="4">28a24</strain>
    </source>
</reference>
<dbReference type="PATRIC" id="fig|316.77.peg.891"/>
<feature type="region of interest" description="Disordered" evidence="1">
    <location>
        <begin position="487"/>
        <end position="512"/>
    </location>
</feature>
<proteinExistence type="predicted"/>
<keyword evidence="2" id="KW-0732">Signal</keyword>
<dbReference type="Proteomes" id="UP000019522">
    <property type="component" value="Chromosome"/>
</dbReference>
<name>W8QVQ7_STUST</name>
<sequence>MNNLIACHPRHRQRFTRTALTLGIALASQSSLAATWDFENDWSLTTNTTLSLGTSWSLQNADKGLLNKADAASIGKVGVGTNYNGDDGKLNFSKDDTISTLFKGLTEFDLNDGSQGAFIRFKYWYDHAMETGNGDFRRFDDSGWQDLAKFKGFEVLDAYVWKDFELAERPLSLKVGKQVLSWGEALFLQNGVNAINPLDVSAFNRPGTELKEGLLPVEMISFNYDLADNLSVEGFWQYNYRPSVLGGCGTFFSNNDALQEGCQYNKLVAGGISTTDISSIENAVDAPPGMQSAAERYLRRTATERSSDTGQYGLAMHYLIESLDYADLGLYYLNYHSRTPLLSGVIARQAPNAGGNPGANLNTGDYSTIYPENIRLFGASISGVVGGTAVFGEMSYRPNMPLGYNSADLINLLAGQRNSWIMPMTPDELAVARGSRVNGYVRKEVWQFSLGAADSFSNVLGAQRLAWAAELGGNWIGGLDPADQRLGRAGSFGRTPTSDGSPCSTPSAQNPAGLTDAELAAATNCNTNGVMTAFSWGYRLRAGLNYENLFPATVVTPSVNWRHDVEGYGPNFQEGQQALGLALTVDYRNEYSLELAYNSFFGSNEFSLIDDRDYASVTVKASF</sequence>
<dbReference type="EMBL" id="CP007441">
    <property type="protein sequence ID" value="AHL74384.1"/>
    <property type="molecule type" value="Genomic_DNA"/>
</dbReference>
<dbReference type="RefSeq" id="WP_025240563.1">
    <property type="nucleotide sequence ID" value="NZ_CP007441.1"/>
</dbReference>
<reference evidence="3 4" key="2">
    <citation type="submission" date="2014-03" db="EMBL/GenBank/DDBJ databases">
        <authorList>
            <person name="Baltrus D."/>
            <person name="Dougherty K."/>
        </authorList>
    </citation>
    <scope>NUCLEOTIDE SEQUENCE</scope>
    <source>
        <strain evidence="3 4">28a24</strain>
    </source>
</reference>
<feature type="chain" id="PRO_5004912029" description="DUF1302 domain-containing protein" evidence="2">
    <location>
        <begin position="34"/>
        <end position="623"/>
    </location>
</feature>
<evidence type="ECO:0008006" key="5">
    <source>
        <dbReference type="Google" id="ProtNLM"/>
    </source>
</evidence>
<organism evidence="3 4">
    <name type="scientific">Stutzerimonas stutzeri</name>
    <name type="common">Pseudomonas stutzeri</name>
    <dbReference type="NCBI Taxonomy" id="316"/>
    <lineage>
        <taxon>Bacteria</taxon>
        <taxon>Pseudomonadati</taxon>
        <taxon>Pseudomonadota</taxon>
        <taxon>Gammaproteobacteria</taxon>
        <taxon>Pseudomonadales</taxon>
        <taxon>Pseudomonadaceae</taxon>
        <taxon>Stutzerimonas</taxon>
    </lineage>
</organism>
<dbReference type="OrthoDB" id="7000272at2"/>
<evidence type="ECO:0000313" key="4">
    <source>
        <dbReference type="Proteomes" id="UP000019522"/>
    </source>
</evidence>
<evidence type="ECO:0000313" key="3">
    <source>
        <dbReference type="EMBL" id="AHL74384.1"/>
    </source>
</evidence>
<dbReference type="Pfam" id="PF06980">
    <property type="entry name" value="DUF1302"/>
    <property type="match status" value="1"/>
</dbReference>
<feature type="signal peptide" evidence="2">
    <location>
        <begin position="1"/>
        <end position="33"/>
    </location>
</feature>
<gene>
    <name evidence="3" type="ORF">CH92_04495</name>
</gene>
<dbReference type="AlphaFoldDB" id="W8QVQ7"/>
<dbReference type="InterPro" id="IPR010727">
    <property type="entry name" value="DUF1302"/>
</dbReference>
<dbReference type="KEGG" id="pstt:CH92_04495"/>
<evidence type="ECO:0000256" key="2">
    <source>
        <dbReference type="SAM" id="SignalP"/>
    </source>
</evidence>
<feature type="compositionally biased region" description="Polar residues" evidence="1">
    <location>
        <begin position="494"/>
        <end position="512"/>
    </location>
</feature>
<evidence type="ECO:0000256" key="1">
    <source>
        <dbReference type="SAM" id="MobiDB-lite"/>
    </source>
</evidence>
<accession>W8QVQ7</accession>